<accession>A0A843YNP7</accession>
<dbReference type="EMBL" id="WINI01000007">
    <property type="protein sequence ID" value="MQR01469.1"/>
    <property type="molecule type" value="Genomic_DNA"/>
</dbReference>
<evidence type="ECO:0000256" key="1">
    <source>
        <dbReference type="SAM" id="SignalP"/>
    </source>
</evidence>
<dbReference type="InterPro" id="IPR005297">
    <property type="entry name" value="Lipoprotein_repeat"/>
</dbReference>
<feature type="chain" id="PRO_5033063850" description="Lipoprotein with Yx(FWY)xxD motif" evidence="1">
    <location>
        <begin position="23"/>
        <end position="120"/>
    </location>
</feature>
<keyword evidence="3" id="KW-1185">Reference proteome</keyword>
<evidence type="ECO:0000313" key="2">
    <source>
        <dbReference type="EMBL" id="MQR01469.1"/>
    </source>
</evidence>
<organism evidence="2 3">
    <name type="scientific">Glaciimonas soli</name>
    <dbReference type="NCBI Taxonomy" id="2590999"/>
    <lineage>
        <taxon>Bacteria</taxon>
        <taxon>Pseudomonadati</taxon>
        <taxon>Pseudomonadota</taxon>
        <taxon>Betaproteobacteria</taxon>
        <taxon>Burkholderiales</taxon>
        <taxon>Oxalobacteraceae</taxon>
        <taxon>Glaciimonas</taxon>
    </lineage>
</organism>
<dbReference type="PANTHER" id="PTHR39335">
    <property type="entry name" value="BLL4220 PROTEIN"/>
    <property type="match status" value="1"/>
</dbReference>
<dbReference type="PANTHER" id="PTHR39335:SF1">
    <property type="entry name" value="BLL4220 PROTEIN"/>
    <property type="match status" value="1"/>
</dbReference>
<evidence type="ECO:0000313" key="3">
    <source>
        <dbReference type="Proteomes" id="UP000451565"/>
    </source>
</evidence>
<sequence length="120" mass="13145">MLKTTILLLACASFAASVFAEAPMQNNGKWVDKDGHTLYVFDKDTMPGKSACDANCSSHWPPALADASDKGDANWSFVQTADGKRQWAYKGHPLYRFMMDEKAGDEKGDGKGGMWHTAKP</sequence>
<dbReference type="AlphaFoldDB" id="A0A843YNP7"/>
<evidence type="ECO:0008006" key="4">
    <source>
        <dbReference type="Google" id="ProtNLM"/>
    </source>
</evidence>
<reference evidence="2 3" key="1">
    <citation type="submission" date="2019-10" db="EMBL/GenBank/DDBJ databases">
        <title>Glaciimonas soli sp. nov., a psychrophilic bacterium isolated from the forest soil of a high elevation mountain in Taiwan.</title>
        <authorList>
            <person name="Wang L.-T."/>
            <person name="Shieh W.Y."/>
        </authorList>
    </citation>
    <scope>NUCLEOTIDE SEQUENCE [LARGE SCALE GENOMIC DNA]</scope>
    <source>
        <strain evidence="2 3">GS1</strain>
    </source>
</reference>
<comment type="caution">
    <text evidence="2">The sequence shown here is derived from an EMBL/GenBank/DDBJ whole genome shotgun (WGS) entry which is preliminary data.</text>
</comment>
<dbReference type="Proteomes" id="UP000451565">
    <property type="component" value="Unassembled WGS sequence"/>
</dbReference>
<proteinExistence type="predicted"/>
<dbReference type="InterPro" id="IPR014558">
    <property type="entry name" value="UCP029720"/>
</dbReference>
<dbReference type="GO" id="GO:0043448">
    <property type="term" value="P:alkane catabolic process"/>
    <property type="evidence" value="ECO:0007669"/>
    <property type="project" value="TreeGrafter"/>
</dbReference>
<keyword evidence="1" id="KW-0732">Signal</keyword>
<gene>
    <name evidence="2" type="ORF">GEV47_12370</name>
</gene>
<name>A0A843YNP7_9BURK</name>
<dbReference type="OrthoDB" id="9800666at2"/>
<dbReference type="RefSeq" id="WP_153235098.1">
    <property type="nucleotide sequence ID" value="NZ_WINI01000007.1"/>
</dbReference>
<feature type="signal peptide" evidence="1">
    <location>
        <begin position="1"/>
        <end position="22"/>
    </location>
</feature>
<protein>
    <recommendedName>
        <fullName evidence="4">Lipoprotein with Yx(FWY)xxD motif</fullName>
    </recommendedName>
</protein>
<dbReference type="Pfam" id="PF03640">
    <property type="entry name" value="Lipoprotein_15"/>
    <property type="match status" value="2"/>
</dbReference>
<dbReference type="PIRSF" id="PIRSF029720">
    <property type="entry name" value="UCP029720"/>
    <property type="match status" value="1"/>
</dbReference>